<evidence type="ECO:0000256" key="5">
    <source>
        <dbReference type="SAM" id="SignalP"/>
    </source>
</evidence>
<feature type="compositionally biased region" description="Polar residues" evidence="3">
    <location>
        <begin position="824"/>
        <end position="849"/>
    </location>
</feature>
<evidence type="ECO:0000313" key="6">
    <source>
        <dbReference type="EMBL" id="KAJ2756047.1"/>
    </source>
</evidence>
<feature type="region of interest" description="Disordered" evidence="3">
    <location>
        <begin position="824"/>
        <end position="861"/>
    </location>
</feature>
<reference evidence="6" key="1">
    <citation type="submission" date="2022-07" db="EMBL/GenBank/DDBJ databases">
        <title>Phylogenomic reconstructions and comparative analyses of Kickxellomycotina fungi.</title>
        <authorList>
            <person name="Reynolds N.K."/>
            <person name="Stajich J.E."/>
            <person name="Barry K."/>
            <person name="Grigoriev I.V."/>
            <person name="Crous P."/>
            <person name="Smith M.E."/>
        </authorList>
    </citation>
    <scope>NUCLEOTIDE SEQUENCE</scope>
    <source>
        <strain evidence="6">BCRC 34297</strain>
    </source>
</reference>
<organism evidence="6 7">
    <name type="scientific">Coemansia pectinata</name>
    <dbReference type="NCBI Taxonomy" id="1052879"/>
    <lineage>
        <taxon>Eukaryota</taxon>
        <taxon>Fungi</taxon>
        <taxon>Fungi incertae sedis</taxon>
        <taxon>Zoopagomycota</taxon>
        <taxon>Kickxellomycotina</taxon>
        <taxon>Kickxellomycetes</taxon>
        <taxon>Kickxellales</taxon>
        <taxon>Kickxellaceae</taxon>
        <taxon>Coemansia</taxon>
    </lineage>
</organism>
<evidence type="ECO:0000256" key="1">
    <source>
        <dbReference type="ARBA" id="ARBA00022441"/>
    </source>
</evidence>
<dbReference type="OrthoDB" id="45365at2759"/>
<accession>A0A9W8GZH1</accession>
<dbReference type="SUPFAM" id="SSF117281">
    <property type="entry name" value="Kelch motif"/>
    <property type="match status" value="1"/>
</dbReference>
<feature type="signal peptide" evidence="5">
    <location>
        <begin position="1"/>
        <end position="22"/>
    </location>
</feature>
<dbReference type="PANTHER" id="PTHR46093">
    <property type="entry name" value="ACYL-COA-BINDING DOMAIN-CONTAINING PROTEIN 5"/>
    <property type="match status" value="1"/>
</dbReference>
<feature type="transmembrane region" description="Helical" evidence="4">
    <location>
        <begin position="397"/>
        <end position="420"/>
    </location>
</feature>
<name>A0A9W8GZH1_9FUNG</name>
<proteinExistence type="predicted"/>
<evidence type="ECO:0000256" key="3">
    <source>
        <dbReference type="SAM" id="MobiDB-lite"/>
    </source>
</evidence>
<dbReference type="Pfam" id="PF01344">
    <property type="entry name" value="Kelch_1"/>
    <property type="match status" value="1"/>
</dbReference>
<keyword evidence="4" id="KW-0472">Membrane</keyword>
<evidence type="ECO:0000313" key="7">
    <source>
        <dbReference type="Proteomes" id="UP001140011"/>
    </source>
</evidence>
<dbReference type="EMBL" id="JANBUH010000038">
    <property type="protein sequence ID" value="KAJ2756047.1"/>
    <property type="molecule type" value="Genomic_DNA"/>
</dbReference>
<dbReference type="InterPro" id="IPR006652">
    <property type="entry name" value="Kelch_1"/>
</dbReference>
<feature type="region of interest" description="Disordered" evidence="3">
    <location>
        <begin position="519"/>
        <end position="569"/>
    </location>
</feature>
<gene>
    <name evidence="6" type="ORF">GGI19_001167</name>
</gene>
<protein>
    <recommendedName>
        <fullName evidence="8">Galactose oxidase</fullName>
    </recommendedName>
</protein>
<keyword evidence="4" id="KW-1133">Transmembrane helix</keyword>
<feature type="chain" id="PRO_5040862039" description="Galactose oxidase" evidence="5">
    <location>
        <begin position="23"/>
        <end position="861"/>
    </location>
</feature>
<sequence>MSVARLVLSALVFLGLDLCTHALGSAVSLRRREGNLEGAQTVTDRSAVWRAFACMPLFTASDNTPLLMLYGGTNHANSTDPLAVATKGVTSLQVFDLNNNKWYVPVTANAPKTGPVLPGCGAASGNIWVYSSQYGTPGKASTAVSLLDSVHWSWSSPTEQGQLPVTRFGAAYAYASTSQSFYMHGGAPLNDLTNTADSPPGIANNMDILKPSGLTWDYASNGPARKYHTLCYMSSIESLVLFGGSDQNIASYNDIKTFSVKSNIWQYSVNVEGTAPAERILHSAVCTADSMYVFGGLHSINDDPSDSAVWVLKASGPTNFTWSKAPVLASAMSTGPTARAGHSAALYGNSMYIFGGVGPSGQDGTMYKLDLGKWQWTTATADQDDSSGSSNGAKTRVLIAAVVSSVLGVICIGVIAFVFYRWNRRRAVAVLSPTPVSGSSDDSANGGINKQPNIAMPISGGVAAYASANAQMSYSQQYEDNTGLLFMASSESTAVHRSRASNIVANNYMPSPHANPSLGSSVGTFSPPLSPVLARDSPSNRTSCMSSSPNGTPPSGGAGASPPVLPTTQAYPYSPNEVISNILSSGQPIPAWLREAAQRGSGELSDPSTPVNQPTISAFGSGAGATPALVVANVAVDRSNNHSAETGHQRPDLLTASEPRRYTTRLLDISSLNSDATNDTQSAPHYEPIQYMNNTRVSADLATNYAHGSSAVPCTGRKVRRRESDLSDISFAFGPNTAQSLSWPGMGSIAQPMVPPVPPHMNSLYGGLESTGIRVGQVSSSSITCEPSYIVAASSHEQGSVAGDDILSPLDRLARYHNLDSWMTSQPERETTPSQASVSATTDDTSNIYNALPVRRSTDSF</sequence>
<dbReference type="AlphaFoldDB" id="A0A9W8GZH1"/>
<evidence type="ECO:0000256" key="4">
    <source>
        <dbReference type="SAM" id="Phobius"/>
    </source>
</evidence>
<keyword evidence="5" id="KW-0732">Signal</keyword>
<keyword evidence="1" id="KW-0880">Kelch repeat</keyword>
<keyword evidence="2" id="KW-0677">Repeat</keyword>
<dbReference type="PANTHER" id="PTHR46093:SF18">
    <property type="entry name" value="FIBRONECTIN TYPE-III DOMAIN-CONTAINING PROTEIN"/>
    <property type="match status" value="1"/>
</dbReference>
<keyword evidence="7" id="KW-1185">Reference proteome</keyword>
<dbReference type="InterPro" id="IPR015915">
    <property type="entry name" value="Kelch-typ_b-propeller"/>
</dbReference>
<dbReference type="Proteomes" id="UP001140011">
    <property type="component" value="Unassembled WGS sequence"/>
</dbReference>
<comment type="caution">
    <text evidence="6">The sequence shown here is derived from an EMBL/GenBank/DDBJ whole genome shotgun (WGS) entry which is preliminary data.</text>
</comment>
<evidence type="ECO:0008006" key="8">
    <source>
        <dbReference type="Google" id="ProtNLM"/>
    </source>
</evidence>
<dbReference type="Gene3D" id="2.120.10.80">
    <property type="entry name" value="Kelch-type beta propeller"/>
    <property type="match status" value="2"/>
</dbReference>
<keyword evidence="4" id="KW-0812">Transmembrane</keyword>
<evidence type="ECO:0000256" key="2">
    <source>
        <dbReference type="ARBA" id="ARBA00022737"/>
    </source>
</evidence>
<dbReference type="Pfam" id="PF24681">
    <property type="entry name" value="Kelch_KLHDC2_KLHL20_DRC7"/>
    <property type="match status" value="1"/>
</dbReference>